<dbReference type="AlphaFoldDB" id="A0A829YB54"/>
<evidence type="ECO:0000313" key="4">
    <source>
        <dbReference type="Proteomes" id="UP000445000"/>
    </source>
</evidence>
<dbReference type="RefSeq" id="WP_244318918.1">
    <property type="nucleotide sequence ID" value="NZ_BLJN01000002.1"/>
</dbReference>
<feature type="domain" description="HD-GYP" evidence="2">
    <location>
        <begin position="119"/>
        <end position="316"/>
    </location>
</feature>
<dbReference type="PANTHER" id="PTHR43155:SF2">
    <property type="entry name" value="CYCLIC DI-GMP PHOSPHODIESTERASE PA4108"/>
    <property type="match status" value="1"/>
</dbReference>
<comment type="caution">
    <text evidence="3">The sequence shown here is derived from an EMBL/GenBank/DDBJ whole genome shotgun (WGS) entry which is preliminary data.</text>
</comment>
<dbReference type="InterPro" id="IPR006674">
    <property type="entry name" value="HD_domain"/>
</dbReference>
<proteinExistence type="predicted"/>
<reference evidence="4" key="1">
    <citation type="submission" date="2020-01" db="EMBL/GenBank/DDBJ databases">
        <title>'Steroidobacter agaridevorans' sp. nov., agar-degrading bacteria isolated from rhizosphere soils.</title>
        <authorList>
            <person name="Ikenaga M."/>
            <person name="Kataoka M."/>
            <person name="Murouchi A."/>
            <person name="Katsuragi S."/>
            <person name="Sakai M."/>
        </authorList>
    </citation>
    <scope>NUCLEOTIDE SEQUENCE [LARGE SCALE GENOMIC DNA]</scope>
    <source>
        <strain evidence="4">YU21-B</strain>
    </source>
</reference>
<dbReference type="InterPro" id="IPR037522">
    <property type="entry name" value="HD_GYP_dom"/>
</dbReference>
<dbReference type="EMBL" id="BLJN01000002">
    <property type="protein sequence ID" value="GFE80470.1"/>
    <property type="molecule type" value="Genomic_DNA"/>
</dbReference>
<dbReference type="Gene3D" id="1.10.3210.10">
    <property type="entry name" value="Hypothetical protein af1432"/>
    <property type="match status" value="1"/>
</dbReference>
<dbReference type="GO" id="GO:0008081">
    <property type="term" value="F:phosphoric diester hydrolase activity"/>
    <property type="evidence" value="ECO:0007669"/>
    <property type="project" value="UniProtKB-ARBA"/>
</dbReference>
<dbReference type="NCBIfam" id="TIGR00277">
    <property type="entry name" value="HDIG"/>
    <property type="match status" value="1"/>
</dbReference>
<dbReference type="InterPro" id="IPR021812">
    <property type="entry name" value="DUF3391"/>
</dbReference>
<evidence type="ECO:0000259" key="1">
    <source>
        <dbReference type="PROSITE" id="PS51831"/>
    </source>
</evidence>
<accession>A0A829YB54</accession>
<sequence>MFVASVEGPWLKHSFWKTRFLVDAESLTRLKSSGLAECWIDTSKGLDVARPKAETPIIEIVPSAPPASKPRVRRSMGDELHNAANVLKRSKQAVNSLFAEARMGNAVNTSDCAPLVNDIVDSVDSNSHALISLCRLKTADEYTYMHSVSVCALMVSLGKQLGLDEPTLRDAGMAGLLHDLGKAVMPQEIINKPGKLTDEEFTIIKSHPVRGHEMLLESGVNNERVLDVARHHHERIDGKGYPDALSADKISLIARMSAVCDVYDAVTSDRPYKAGWDPAESVARMASWEGHFDSMVLQTFIKTIGIYPVGSLVRMASGKLGVVVEQNPTKLTAPKVKLFFSTKSGMPFEPKLVDLTESHVTDKIVAREPPENWSFGYLNDLWATHVA</sequence>
<organism evidence="3 4">
    <name type="scientific">Steroidobacter agaridevorans</name>
    <dbReference type="NCBI Taxonomy" id="2695856"/>
    <lineage>
        <taxon>Bacteria</taxon>
        <taxon>Pseudomonadati</taxon>
        <taxon>Pseudomonadota</taxon>
        <taxon>Gammaproteobacteria</taxon>
        <taxon>Steroidobacterales</taxon>
        <taxon>Steroidobacteraceae</taxon>
        <taxon>Steroidobacter</taxon>
    </lineage>
</organism>
<dbReference type="PROSITE" id="PS51832">
    <property type="entry name" value="HD_GYP"/>
    <property type="match status" value="1"/>
</dbReference>
<feature type="domain" description="HD" evidence="1">
    <location>
        <begin position="143"/>
        <end position="259"/>
    </location>
</feature>
<dbReference type="InterPro" id="IPR006675">
    <property type="entry name" value="HDIG_dom"/>
</dbReference>
<dbReference type="Pfam" id="PF13487">
    <property type="entry name" value="HD_5"/>
    <property type="match status" value="1"/>
</dbReference>
<dbReference type="SMART" id="SM00471">
    <property type="entry name" value="HDc"/>
    <property type="match status" value="1"/>
</dbReference>
<dbReference type="Pfam" id="PF11871">
    <property type="entry name" value="DUF3391"/>
    <property type="match status" value="1"/>
</dbReference>
<name>A0A829YB54_9GAMM</name>
<gene>
    <name evidence="3" type="ORF">GCM10011487_24700</name>
</gene>
<dbReference type="SUPFAM" id="SSF109604">
    <property type="entry name" value="HD-domain/PDEase-like"/>
    <property type="match status" value="1"/>
</dbReference>
<keyword evidence="4" id="KW-1185">Reference proteome</keyword>
<dbReference type="CDD" id="cd00077">
    <property type="entry name" value="HDc"/>
    <property type="match status" value="1"/>
</dbReference>
<protein>
    <submittedName>
        <fullName evidence="3">Cyclic di-GMP phosphodiesterase</fullName>
    </submittedName>
</protein>
<dbReference type="PANTHER" id="PTHR43155">
    <property type="entry name" value="CYCLIC DI-GMP PHOSPHODIESTERASE PA4108-RELATED"/>
    <property type="match status" value="1"/>
</dbReference>
<dbReference type="PROSITE" id="PS51831">
    <property type="entry name" value="HD"/>
    <property type="match status" value="1"/>
</dbReference>
<evidence type="ECO:0000313" key="3">
    <source>
        <dbReference type="EMBL" id="GFE80470.1"/>
    </source>
</evidence>
<dbReference type="InterPro" id="IPR003607">
    <property type="entry name" value="HD/PDEase_dom"/>
</dbReference>
<dbReference type="Proteomes" id="UP000445000">
    <property type="component" value="Unassembled WGS sequence"/>
</dbReference>
<evidence type="ECO:0000259" key="2">
    <source>
        <dbReference type="PROSITE" id="PS51832"/>
    </source>
</evidence>